<dbReference type="PANTHER" id="PTHR43538">
    <property type="entry name" value="ALPHA-IPM SYNTHASE/HOMOCITRATE SYNTHASE"/>
    <property type="match status" value="1"/>
</dbReference>
<dbReference type="AlphaFoldDB" id="A0A381VR89"/>
<dbReference type="GO" id="GO:0009097">
    <property type="term" value="P:isoleucine biosynthetic process"/>
    <property type="evidence" value="ECO:0007669"/>
    <property type="project" value="UniProtKB-UniPathway"/>
</dbReference>
<gene>
    <name evidence="6" type="ORF">METZ01_LOCUS95608</name>
</gene>
<dbReference type="InterPro" id="IPR013785">
    <property type="entry name" value="Aldolase_TIM"/>
</dbReference>
<dbReference type="Gene3D" id="3.20.20.70">
    <property type="entry name" value="Aldolase class I"/>
    <property type="match status" value="1"/>
</dbReference>
<dbReference type="PROSITE" id="PS00815">
    <property type="entry name" value="AIPM_HOMOCIT_SYNTH_1"/>
    <property type="match status" value="1"/>
</dbReference>
<dbReference type="InterPro" id="IPR005675">
    <property type="entry name" value="Citramal_synthase"/>
</dbReference>
<evidence type="ECO:0000313" key="6">
    <source>
        <dbReference type="EMBL" id="SVA42754.1"/>
    </source>
</evidence>
<proteinExistence type="predicted"/>
<dbReference type="EMBL" id="UINC01009537">
    <property type="protein sequence ID" value="SVA42754.1"/>
    <property type="molecule type" value="Genomic_DNA"/>
</dbReference>
<dbReference type="GO" id="GO:0043714">
    <property type="term" value="F:(R)-citramalate synthase activity"/>
    <property type="evidence" value="ECO:0007669"/>
    <property type="project" value="UniProtKB-EC"/>
</dbReference>
<reference evidence="6" key="1">
    <citation type="submission" date="2018-05" db="EMBL/GenBank/DDBJ databases">
        <authorList>
            <person name="Lanie J.A."/>
            <person name="Ng W.-L."/>
            <person name="Kazmierczak K.M."/>
            <person name="Andrzejewski T.M."/>
            <person name="Davidsen T.M."/>
            <person name="Wayne K.J."/>
            <person name="Tettelin H."/>
            <person name="Glass J.I."/>
            <person name="Rusch D."/>
            <person name="Podicherti R."/>
            <person name="Tsui H.-C.T."/>
            <person name="Winkler M.E."/>
        </authorList>
    </citation>
    <scope>NUCLEOTIDE SEQUENCE</scope>
</reference>
<comment type="pathway">
    <text evidence="1">Amino-acid biosynthesis; L-isoleucine biosynthesis; 2-oxobutanoate from pyruvate: step 1/3.</text>
</comment>
<evidence type="ECO:0000256" key="3">
    <source>
        <dbReference type="ARBA" id="ARBA00022679"/>
    </source>
</evidence>
<dbReference type="UniPathway" id="UPA00047">
    <property type="reaction ID" value="UER00066"/>
</dbReference>
<protein>
    <recommendedName>
        <fullName evidence="2">(R)-citramalate synthase</fullName>
        <ecNumber evidence="4">2.3.3.21</ecNumber>
    </recommendedName>
</protein>
<sequence>MIELYDTTLRDGAQFQGINLSVTDKLAITQKLDQLGIHYIEGGWPGSNPTDAEFFQRVKSLELTQSVIVAFGSTRKANVRVEEDSNIRALVEAGTPVVTLVGKSWDLHVEEILDTSLEENLSMVFDSISYLTEKGIKVFFDAEHYFDGFKANQGYAQQVVDVAAKAGAACIILCDTNGGSLPIHISEIFSKTAADVRVPLGIHTHNDSDTAVAGAIAAIELGASQVQGTINGYGERCGNANLV</sequence>
<feature type="non-terminal residue" evidence="6">
    <location>
        <position position="243"/>
    </location>
</feature>
<accession>A0A381VR89</accession>
<dbReference type="EC" id="2.3.3.21" evidence="4"/>
<keyword evidence="3" id="KW-0808">Transferase</keyword>
<dbReference type="PANTHER" id="PTHR43538:SF1">
    <property type="entry name" value="(R)-CITRAMALATE SYNTHASE"/>
    <property type="match status" value="1"/>
</dbReference>
<dbReference type="PROSITE" id="PS50991">
    <property type="entry name" value="PYR_CT"/>
    <property type="match status" value="1"/>
</dbReference>
<feature type="domain" description="Pyruvate carboxyltransferase" evidence="5">
    <location>
        <begin position="2"/>
        <end position="243"/>
    </location>
</feature>
<evidence type="ECO:0000256" key="1">
    <source>
        <dbReference type="ARBA" id="ARBA00004743"/>
    </source>
</evidence>
<dbReference type="CDD" id="cd07941">
    <property type="entry name" value="DRE_TIM_LeuA3"/>
    <property type="match status" value="1"/>
</dbReference>
<evidence type="ECO:0000256" key="4">
    <source>
        <dbReference type="ARBA" id="ARBA00034330"/>
    </source>
</evidence>
<organism evidence="6">
    <name type="scientific">marine metagenome</name>
    <dbReference type="NCBI Taxonomy" id="408172"/>
    <lineage>
        <taxon>unclassified sequences</taxon>
        <taxon>metagenomes</taxon>
        <taxon>ecological metagenomes</taxon>
    </lineage>
</organism>
<dbReference type="SUPFAM" id="SSF51569">
    <property type="entry name" value="Aldolase"/>
    <property type="match status" value="1"/>
</dbReference>
<dbReference type="InterPro" id="IPR000891">
    <property type="entry name" value="PYR_CT"/>
</dbReference>
<evidence type="ECO:0000256" key="2">
    <source>
        <dbReference type="ARBA" id="ARBA00022325"/>
    </source>
</evidence>
<dbReference type="GO" id="GO:0046912">
    <property type="term" value="F:acyltransferase activity, acyl groups converted into alkyl on transfer"/>
    <property type="evidence" value="ECO:0007669"/>
    <property type="project" value="InterPro"/>
</dbReference>
<evidence type="ECO:0000259" key="5">
    <source>
        <dbReference type="PROSITE" id="PS50991"/>
    </source>
</evidence>
<dbReference type="InterPro" id="IPR002034">
    <property type="entry name" value="AIPM/Hcit_synth_CS"/>
</dbReference>
<name>A0A381VR89_9ZZZZ</name>
<dbReference type="Pfam" id="PF00682">
    <property type="entry name" value="HMGL-like"/>
    <property type="match status" value="1"/>
</dbReference>